<evidence type="ECO:0000313" key="4">
    <source>
        <dbReference type="EMBL" id="CAE8697652.1"/>
    </source>
</evidence>
<comment type="caution">
    <text evidence="3">The sequence shown here is derived from an EMBL/GenBank/DDBJ whole genome shotgun (WGS) entry which is preliminary data.</text>
</comment>
<accession>A0A813G4C0</accession>
<feature type="compositionally biased region" description="Polar residues" evidence="1">
    <location>
        <begin position="1"/>
        <end position="10"/>
    </location>
</feature>
<evidence type="ECO:0000313" key="5">
    <source>
        <dbReference type="Proteomes" id="UP000654075"/>
    </source>
</evidence>
<dbReference type="OrthoDB" id="10067602at2759"/>
<protein>
    <submittedName>
        <fullName evidence="3">Uncharacterized protein</fullName>
    </submittedName>
</protein>
<feature type="compositionally biased region" description="Basic and acidic residues" evidence="1">
    <location>
        <begin position="25"/>
        <end position="41"/>
    </location>
</feature>
<dbReference type="EMBL" id="CAJNNW010028787">
    <property type="protein sequence ID" value="CAE8697652.1"/>
    <property type="molecule type" value="Genomic_DNA"/>
</dbReference>
<dbReference type="AlphaFoldDB" id="A0A813G4C0"/>
<sequence length="292" mass="30595">MGAAGSSSWDPLSACLGNSAATSPDEGHERGVPFSRQEDLRGAGPRPDLGEVEDVLVQEAIFLSMMEHTEGGGGDDPELQEALHQSCLSASGHLASPMEPESETAMRLQALLDTLGLQRMDVGSTNISEGGAMLSNQCFYLAIARSWLADAAQQGGGMLVRDSALQLKREIESCVLAVQGDGQNELGDETEAYTDYLSCAVRGEGPAAGSAVTDLAIAVFASGFGGLEAYEGKGYALLPREQQAANLALVWHRSGHFEAIVASGGGGKIDMTLNELIRIAEQQQVTTAVIRA</sequence>
<dbReference type="EMBL" id="CAJNNV010027626">
    <property type="protein sequence ID" value="CAE8621003.1"/>
    <property type="molecule type" value="Genomic_DNA"/>
</dbReference>
<gene>
    <name evidence="2" type="ORF">PGLA1383_LOCUS33857</name>
    <name evidence="3" type="ORF">PGLA1383_LOCUS38527</name>
    <name evidence="4" type="ORF">PGLA2088_LOCUS30393</name>
</gene>
<dbReference type="Proteomes" id="UP000626109">
    <property type="component" value="Unassembled WGS sequence"/>
</dbReference>
<evidence type="ECO:0000256" key="1">
    <source>
        <dbReference type="SAM" id="MobiDB-lite"/>
    </source>
</evidence>
<reference evidence="3" key="1">
    <citation type="submission" date="2021-02" db="EMBL/GenBank/DDBJ databases">
        <authorList>
            <person name="Dougan E. K."/>
            <person name="Rhodes N."/>
            <person name="Thang M."/>
            <person name="Chan C."/>
        </authorList>
    </citation>
    <scope>NUCLEOTIDE SEQUENCE</scope>
</reference>
<evidence type="ECO:0000313" key="2">
    <source>
        <dbReference type="EMBL" id="CAE8616153.1"/>
    </source>
</evidence>
<keyword evidence="5" id="KW-1185">Reference proteome</keyword>
<dbReference type="EMBL" id="CAJNNV010025801">
    <property type="protein sequence ID" value="CAE8616153.1"/>
    <property type="molecule type" value="Genomic_DNA"/>
</dbReference>
<proteinExistence type="predicted"/>
<feature type="region of interest" description="Disordered" evidence="1">
    <location>
        <begin position="1"/>
        <end position="50"/>
    </location>
</feature>
<name>A0A813G4C0_POLGL</name>
<evidence type="ECO:0000313" key="3">
    <source>
        <dbReference type="EMBL" id="CAE8621003.1"/>
    </source>
</evidence>
<organism evidence="3 5">
    <name type="scientific">Polarella glacialis</name>
    <name type="common">Dinoflagellate</name>
    <dbReference type="NCBI Taxonomy" id="89957"/>
    <lineage>
        <taxon>Eukaryota</taxon>
        <taxon>Sar</taxon>
        <taxon>Alveolata</taxon>
        <taxon>Dinophyceae</taxon>
        <taxon>Suessiales</taxon>
        <taxon>Suessiaceae</taxon>
        <taxon>Polarella</taxon>
    </lineage>
</organism>
<dbReference type="Proteomes" id="UP000654075">
    <property type="component" value="Unassembled WGS sequence"/>
</dbReference>